<dbReference type="Gene3D" id="3.40.50.2000">
    <property type="entry name" value="Glycogen Phosphorylase B"/>
    <property type="match status" value="1"/>
</dbReference>
<organism evidence="2 3">
    <name type="scientific">Kuenenia stuttgartiensis</name>
    <dbReference type="NCBI Taxonomy" id="174633"/>
    <lineage>
        <taxon>Bacteria</taxon>
        <taxon>Pseudomonadati</taxon>
        <taxon>Planctomycetota</taxon>
        <taxon>Candidatus Brocadiia</taxon>
        <taxon>Candidatus Brocadiales</taxon>
        <taxon>Candidatus Brocadiaceae</taxon>
        <taxon>Candidatus Kuenenia</taxon>
    </lineage>
</organism>
<accession>A0A2C9CGF8</accession>
<dbReference type="KEGG" id="kst:KSMBR1_2329"/>
<keyword evidence="3" id="KW-1185">Reference proteome</keyword>
<evidence type="ECO:0000313" key="3">
    <source>
        <dbReference type="Proteomes" id="UP000221734"/>
    </source>
</evidence>
<dbReference type="Proteomes" id="UP000221734">
    <property type="component" value="Chromosome Kuenenia_stuttgartiensis_MBR1"/>
</dbReference>
<sequence>MNLKSKIKKIQFLYTINAYWKAKQTKRNYATIKKYYEVLSAERKIIYQENNIPNQLADSFSERNIKIRPLPKGNLRIIYVGTDEGQDFGGIIQGLRKFGEVIAFDQKSGLYGQMLFDKKGVDVAQINGKRLMAIVHDNINSYPLHVVIGQMWGGTMDSSILQAVRNMGIPVVNISMDDRHAFRLRKVDGKWMGTSGLIGAVDLVCTTAKECCLWYQTEGCPAIYLPEASDPELYKPGTVTKEYDVCFVGANYGIRRKIVKAIEKKGIRVTSYGNGWPNGRIDVKILPEIFSKSRVVLGVGTIGHCTDFYSLKMRDFDGPMSGSFYLTHDNPDLYELYDIGKEIVTYRNPEECVNKVEYYLTHPDERETIAKAGKEKAIKNHTWEKRFDKVLRVVGIIK</sequence>
<reference evidence="3" key="1">
    <citation type="submission" date="2017-10" db="EMBL/GenBank/DDBJ databases">
        <authorList>
            <person name="Frank J."/>
        </authorList>
    </citation>
    <scope>NUCLEOTIDE SEQUENCE [LARGE SCALE GENOMIC DNA]</scope>
</reference>
<evidence type="ECO:0000259" key="1">
    <source>
        <dbReference type="Pfam" id="PF13524"/>
    </source>
</evidence>
<dbReference type="Pfam" id="PF13524">
    <property type="entry name" value="Glyco_trans_1_2"/>
    <property type="match status" value="1"/>
</dbReference>
<dbReference type="InterPro" id="IPR055259">
    <property type="entry name" value="YkvP/CgeB_Glyco_trans-like"/>
</dbReference>
<evidence type="ECO:0000313" key="2">
    <source>
        <dbReference type="EMBL" id="SOH04824.1"/>
    </source>
</evidence>
<dbReference type="RefSeq" id="WP_099325493.1">
    <property type="nucleotide sequence ID" value="NZ_LT934425.1"/>
</dbReference>
<protein>
    <submittedName>
        <fullName evidence="2">Spore protein YkvP</fullName>
    </submittedName>
</protein>
<proteinExistence type="predicted"/>
<dbReference type="AlphaFoldDB" id="A0A2C9CGF8"/>
<dbReference type="OrthoDB" id="7019976at2"/>
<dbReference type="SUPFAM" id="SSF53756">
    <property type="entry name" value="UDP-Glycosyltransferase/glycogen phosphorylase"/>
    <property type="match status" value="1"/>
</dbReference>
<name>A0A2C9CGF8_KUEST</name>
<dbReference type="EMBL" id="LT934425">
    <property type="protein sequence ID" value="SOH04824.1"/>
    <property type="molecule type" value="Genomic_DNA"/>
</dbReference>
<gene>
    <name evidence="2" type="primary">ykvP_2</name>
    <name evidence="2" type="ORF">KSMBR1_2329</name>
</gene>
<feature type="domain" description="Spore protein YkvP/CgeB glycosyl transferase-like" evidence="1">
    <location>
        <begin position="255"/>
        <end position="391"/>
    </location>
</feature>